<gene>
    <name evidence="1" type="ORF">J1N35_005656</name>
</gene>
<name>A0A9D4AJG8_9ROSI</name>
<reference evidence="1 2" key="1">
    <citation type="journal article" date="2021" name="Plant Biotechnol. J.">
        <title>Multi-omics assisted identification of the key and species-specific regulatory components of drought-tolerant mechanisms in Gossypium stocksii.</title>
        <authorList>
            <person name="Yu D."/>
            <person name="Ke L."/>
            <person name="Zhang D."/>
            <person name="Wu Y."/>
            <person name="Sun Y."/>
            <person name="Mei J."/>
            <person name="Sun J."/>
            <person name="Sun Y."/>
        </authorList>
    </citation>
    <scope>NUCLEOTIDE SEQUENCE [LARGE SCALE GENOMIC DNA]</scope>
    <source>
        <strain evidence="2">cv. E1</strain>
        <tissue evidence="1">Leaf</tissue>
    </source>
</reference>
<protein>
    <submittedName>
        <fullName evidence="1">Uncharacterized protein</fullName>
    </submittedName>
</protein>
<dbReference type="EMBL" id="JAIQCV010000002">
    <property type="protein sequence ID" value="KAH1122496.1"/>
    <property type="molecule type" value="Genomic_DNA"/>
</dbReference>
<proteinExistence type="predicted"/>
<comment type="caution">
    <text evidence="1">The sequence shown here is derived from an EMBL/GenBank/DDBJ whole genome shotgun (WGS) entry which is preliminary data.</text>
</comment>
<evidence type="ECO:0000313" key="2">
    <source>
        <dbReference type="Proteomes" id="UP000828251"/>
    </source>
</evidence>
<organism evidence="1 2">
    <name type="scientific">Gossypium stocksii</name>
    <dbReference type="NCBI Taxonomy" id="47602"/>
    <lineage>
        <taxon>Eukaryota</taxon>
        <taxon>Viridiplantae</taxon>
        <taxon>Streptophyta</taxon>
        <taxon>Embryophyta</taxon>
        <taxon>Tracheophyta</taxon>
        <taxon>Spermatophyta</taxon>
        <taxon>Magnoliopsida</taxon>
        <taxon>eudicotyledons</taxon>
        <taxon>Gunneridae</taxon>
        <taxon>Pentapetalae</taxon>
        <taxon>rosids</taxon>
        <taxon>malvids</taxon>
        <taxon>Malvales</taxon>
        <taxon>Malvaceae</taxon>
        <taxon>Malvoideae</taxon>
        <taxon>Gossypium</taxon>
    </lineage>
</organism>
<keyword evidence="2" id="KW-1185">Reference proteome</keyword>
<accession>A0A9D4AJG8</accession>
<dbReference type="AlphaFoldDB" id="A0A9D4AJG8"/>
<evidence type="ECO:0000313" key="1">
    <source>
        <dbReference type="EMBL" id="KAH1122496.1"/>
    </source>
</evidence>
<dbReference type="Proteomes" id="UP000828251">
    <property type="component" value="Unassembled WGS sequence"/>
</dbReference>
<sequence>MSKGSSSHKVMAKVPAENVRIASTPKFKRRRVSVVRDFPPGCGKVTAPSSRSIKGRGISVGYKSPVILVLIVKIGANLGVDRG</sequence>